<dbReference type="EMBL" id="CP016545">
    <property type="protein sequence ID" value="ANU07648.1"/>
    <property type="molecule type" value="Genomic_DNA"/>
</dbReference>
<feature type="transmembrane region" description="Helical" evidence="1">
    <location>
        <begin position="247"/>
        <end position="265"/>
    </location>
</feature>
<keyword evidence="3" id="KW-1185">Reference proteome</keyword>
<feature type="transmembrane region" description="Helical" evidence="1">
    <location>
        <begin position="122"/>
        <end position="149"/>
    </location>
</feature>
<feature type="transmembrane region" description="Helical" evidence="1">
    <location>
        <begin position="156"/>
        <end position="174"/>
    </location>
</feature>
<organism evidence="2 3">
    <name type="scientific">Paraurantiacibacter namhicola</name>
    <dbReference type="NCBI Taxonomy" id="645517"/>
    <lineage>
        <taxon>Bacteria</taxon>
        <taxon>Pseudomonadati</taxon>
        <taxon>Pseudomonadota</taxon>
        <taxon>Alphaproteobacteria</taxon>
        <taxon>Sphingomonadales</taxon>
        <taxon>Erythrobacteraceae</taxon>
        <taxon>Paraurantiacibacter</taxon>
    </lineage>
</organism>
<dbReference type="Proteomes" id="UP000092698">
    <property type="component" value="Chromosome"/>
</dbReference>
<feature type="transmembrane region" description="Helical" evidence="1">
    <location>
        <begin position="27"/>
        <end position="48"/>
    </location>
</feature>
<evidence type="ECO:0000256" key="1">
    <source>
        <dbReference type="SAM" id="Phobius"/>
    </source>
</evidence>
<sequence>MKARLPALAALALPVLAGAGWMWLGGAPEHFAPFNLAVFAVALLWAAFGRVPPNIRIQRIATAVLLALMFLPLLTGPTLNSSSGVPVSRWLPLGPVSLNTGLFAIPALAVLAARENNLAAPILLTAIFAAMLQPDAGAGFALTLAAVGLHHVTKDWRVGLTAILGFFATLVMVVRGKLPALPFVERVVVEAFAANPWAALALALALLASFLLMLFAAPLERAARFALAGSLFGFVAMAAMAAYPSPLIGYGGASILGFGLALGLIRKPAP</sequence>
<name>A0A1C7D862_9SPHN</name>
<feature type="transmembrane region" description="Helical" evidence="1">
    <location>
        <begin position="222"/>
        <end position="241"/>
    </location>
</feature>
<reference evidence="2 3" key="1">
    <citation type="submission" date="2016-07" db="EMBL/GenBank/DDBJ databases">
        <title>Complete genome sequence of Altererythrobacter namhicola JCM 16345T, containing esterase-encoding genes.</title>
        <authorList>
            <person name="Cheng H."/>
            <person name="Wu Y.-H."/>
            <person name="Jian S.-L."/>
            <person name="Huo Y.-Y."/>
            <person name="Wang C.-S."/>
            <person name="Xu X.-W."/>
        </authorList>
    </citation>
    <scope>NUCLEOTIDE SEQUENCE [LARGE SCALE GENOMIC DNA]</scope>
    <source>
        <strain evidence="2 3">JCM 16345</strain>
    </source>
</reference>
<feature type="transmembrane region" description="Helical" evidence="1">
    <location>
        <begin position="194"/>
        <end position="215"/>
    </location>
</feature>
<proteinExistence type="predicted"/>
<keyword evidence="1" id="KW-1133">Transmembrane helix</keyword>
<gene>
    <name evidence="2" type="ORF">A6F65_01342</name>
</gene>
<dbReference type="STRING" id="645517.A6F65_01342"/>
<feature type="transmembrane region" description="Helical" evidence="1">
    <location>
        <begin position="60"/>
        <end position="79"/>
    </location>
</feature>
<evidence type="ECO:0000313" key="2">
    <source>
        <dbReference type="EMBL" id="ANU07648.1"/>
    </source>
</evidence>
<keyword evidence="1" id="KW-0472">Membrane</keyword>
<accession>A0A1C7D862</accession>
<dbReference type="RefSeq" id="WP_237164778.1">
    <property type="nucleotide sequence ID" value="NZ_CP016545.1"/>
</dbReference>
<protein>
    <submittedName>
        <fullName evidence="2">Uncharacterized protein</fullName>
    </submittedName>
</protein>
<keyword evidence="1" id="KW-0812">Transmembrane</keyword>
<evidence type="ECO:0000313" key="3">
    <source>
        <dbReference type="Proteomes" id="UP000092698"/>
    </source>
</evidence>
<dbReference type="KEGG" id="anh:A6F65_01342"/>
<dbReference type="AlphaFoldDB" id="A0A1C7D862"/>